<evidence type="ECO:0000256" key="3">
    <source>
        <dbReference type="ARBA" id="ARBA00022679"/>
    </source>
</evidence>
<evidence type="ECO:0000313" key="5">
    <source>
        <dbReference type="Proteomes" id="UP000541444"/>
    </source>
</evidence>
<accession>A0A7J7LQC2</accession>
<dbReference type="Gene3D" id="3.40.50.2000">
    <property type="entry name" value="Glycogen Phosphorylase B"/>
    <property type="match status" value="2"/>
</dbReference>
<protein>
    <submittedName>
        <fullName evidence="4">Uncharacterized protein</fullName>
    </submittedName>
</protein>
<dbReference type="GO" id="GO:0080044">
    <property type="term" value="F:quercetin 7-O-glucosyltransferase activity"/>
    <property type="evidence" value="ECO:0007669"/>
    <property type="project" value="TreeGrafter"/>
</dbReference>
<dbReference type="FunFam" id="3.40.50.2000:FF:000138">
    <property type="entry name" value="Glycosyltransferase"/>
    <property type="match status" value="1"/>
</dbReference>
<keyword evidence="5" id="KW-1185">Reference proteome</keyword>
<dbReference type="OrthoDB" id="5835829at2759"/>
<evidence type="ECO:0000256" key="2">
    <source>
        <dbReference type="ARBA" id="ARBA00022676"/>
    </source>
</evidence>
<keyword evidence="3" id="KW-0808">Transferase</keyword>
<name>A0A7J7LQC2_9MAGN</name>
<dbReference type="CDD" id="cd03784">
    <property type="entry name" value="GT1_Gtf-like"/>
    <property type="match status" value="1"/>
</dbReference>
<dbReference type="Pfam" id="PF00201">
    <property type="entry name" value="UDPGT"/>
    <property type="match status" value="1"/>
</dbReference>
<comment type="similarity">
    <text evidence="1">Belongs to the UDP-glycosyltransferase family.</text>
</comment>
<dbReference type="Proteomes" id="UP000541444">
    <property type="component" value="Unassembled WGS sequence"/>
</dbReference>
<proteinExistence type="inferred from homology"/>
<reference evidence="4 5" key="1">
    <citation type="journal article" date="2020" name="IScience">
        <title>Genome Sequencing of the Endangered Kingdonia uniflora (Circaeasteraceae, Ranunculales) Reveals Potential Mechanisms of Evolutionary Specialization.</title>
        <authorList>
            <person name="Sun Y."/>
            <person name="Deng T."/>
            <person name="Zhang A."/>
            <person name="Moore M.J."/>
            <person name="Landis J.B."/>
            <person name="Lin N."/>
            <person name="Zhang H."/>
            <person name="Zhang X."/>
            <person name="Huang J."/>
            <person name="Zhang X."/>
            <person name="Sun H."/>
            <person name="Wang H."/>
        </authorList>
    </citation>
    <scope>NUCLEOTIDE SEQUENCE [LARGE SCALE GENOMIC DNA]</scope>
    <source>
        <strain evidence="4">TB1705</strain>
        <tissue evidence="4">Leaf</tissue>
    </source>
</reference>
<evidence type="ECO:0000256" key="1">
    <source>
        <dbReference type="ARBA" id="ARBA00009995"/>
    </source>
</evidence>
<organism evidence="4 5">
    <name type="scientific">Kingdonia uniflora</name>
    <dbReference type="NCBI Taxonomy" id="39325"/>
    <lineage>
        <taxon>Eukaryota</taxon>
        <taxon>Viridiplantae</taxon>
        <taxon>Streptophyta</taxon>
        <taxon>Embryophyta</taxon>
        <taxon>Tracheophyta</taxon>
        <taxon>Spermatophyta</taxon>
        <taxon>Magnoliopsida</taxon>
        <taxon>Ranunculales</taxon>
        <taxon>Circaeasteraceae</taxon>
        <taxon>Kingdonia</taxon>
    </lineage>
</organism>
<keyword evidence="2" id="KW-0328">Glycosyltransferase</keyword>
<gene>
    <name evidence="4" type="ORF">GIB67_038926</name>
</gene>
<dbReference type="EMBL" id="JACGCM010002109">
    <property type="protein sequence ID" value="KAF6144827.1"/>
    <property type="molecule type" value="Genomic_DNA"/>
</dbReference>
<sequence>MNPIPSCHVVAMPYPGRGHINPMMNLCKLLASDTNVLVTFIVTEEWLGFIGSMQKPSNLHFRSIPNVIPSELDRAADFAGFVEAVHTKMEAPVEELMDQLEGLPVRVIIADTYIPWAVKVGIKRKIPVVSLWTMSPSVFTMFYHFDLLKENQHFPVDLAERGNEIVKYIPGISSVCLRDLPTIYFGTGQKVLNWVLKVFDCAKKSQGVMFTCCYHLDTEVTDALRALLPFPVYPVGPLIPHTDIAETPSNAPNYIQWLDSRPRKSVLYISLGSFLSVSSEQLEEIVAGVRSSGVRYLWIARGDTSQVQEASGEMGLVVPWCDQLLVLSHPSIGGFWTHCGWNSTMEGAFAGVPMLTFPIFLDQVPNAKQIVDDWKVGMRVKESGNETMVKREAIATKVQKFMDLDGDESKEMRRRASELKETCRLALANGGSSASTLNDFLREILQSHC</sequence>
<evidence type="ECO:0000313" key="4">
    <source>
        <dbReference type="EMBL" id="KAF6144827.1"/>
    </source>
</evidence>
<dbReference type="PANTHER" id="PTHR11926:SF1494">
    <property type="entry name" value="FLAVONOL 3-O-GLUCOSYLTRANSFERASE UGT76E12-RELATED"/>
    <property type="match status" value="1"/>
</dbReference>
<dbReference type="AlphaFoldDB" id="A0A7J7LQC2"/>
<dbReference type="PANTHER" id="PTHR11926">
    <property type="entry name" value="GLUCOSYL/GLUCURONOSYL TRANSFERASES"/>
    <property type="match status" value="1"/>
</dbReference>
<dbReference type="GO" id="GO:0080043">
    <property type="term" value="F:quercetin 3-O-glucosyltransferase activity"/>
    <property type="evidence" value="ECO:0007669"/>
    <property type="project" value="TreeGrafter"/>
</dbReference>
<dbReference type="InterPro" id="IPR002213">
    <property type="entry name" value="UDP_glucos_trans"/>
</dbReference>
<dbReference type="SUPFAM" id="SSF53756">
    <property type="entry name" value="UDP-Glycosyltransferase/glycogen phosphorylase"/>
    <property type="match status" value="1"/>
</dbReference>
<comment type="caution">
    <text evidence="4">The sequence shown here is derived from an EMBL/GenBank/DDBJ whole genome shotgun (WGS) entry which is preliminary data.</text>
</comment>